<sequence length="203" mass="22868">MYLIKIFLQLRRSHHQSINRTTASRWSAGLARRSAELRLRQRRLATLEVQGPLDLLLLGEMEWETWSVVTKSSQNMLNESIYFCILLIVTGQADPTSSNNTVKPVNHPLEAHHHNEDDYACIVLLSDCVMENKSSTIDQMSCLILTKQTSLTNYSISKQIGQTLDISYTGMHGVINSTANMILSANATTQTILVEFTVQTDQQ</sequence>
<dbReference type="Proteomes" id="UP001642409">
    <property type="component" value="Unassembled WGS sequence"/>
</dbReference>
<keyword evidence="3" id="KW-1185">Reference proteome</keyword>
<name>A0AA86NFM5_9EUKA</name>
<reference evidence="1" key="1">
    <citation type="submission" date="2023-06" db="EMBL/GenBank/DDBJ databases">
        <authorList>
            <person name="Kurt Z."/>
        </authorList>
    </citation>
    <scope>NUCLEOTIDE SEQUENCE</scope>
</reference>
<evidence type="ECO:0000313" key="2">
    <source>
        <dbReference type="EMBL" id="CAL6061481.1"/>
    </source>
</evidence>
<comment type="caution">
    <text evidence="1">The sequence shown here is derived from an EMBL/GenBank/DDBJ whole genome shotgun (WGS) entry which is preliminary data.</text>
</comment>
<dbReference type="EMBL" id="CAXDID020000235">
    <property type="protein sequence ID" value="CAL6061481.1"/>
    <property type="molecule type" value="Genomic_DNA"/>
</dbReference>
<protein>
    <submittedName>
        <fullName evidence="2">Hypothetical_protein</fullName>
    </submittedName>
</protein>
<dbReference type="AlphaFoldDB" id="A0AA86NFM5"/>
<evidence type="ECO:0000313" key="1">
    <source>
        <dbReference type="EMBL" id="CAI9918166.1"/>
    </source>
</evidence>
<evidence type="ECO:0000313" key="3">
    <source>
        <dbReference type="Proteomes" id="UP001642409"/>
    </source>
</evidence>
<organism evidence="1">
    <name type="scientific">Hexamita inflata</name>
    <dbReference type="NCBI Taxonomy" id="28002"/>
    <lineage>
        <taxon>Eukaryota</taxon>
        <taxon>Metamonada</taxon>
        <taxon>Diplomonadida</taxon>
        <taxon>Hexamitidae</taxon>
        <taxon>Hexamitinae</taxon>
        <taxon>Hexamita</taxon>
    </lineage>
</organism>
<proteinExistence type="predicted"/>
<reference evidence="2 3" key="2">
    <citation type="submission" date="2024-07" db="EMBL/GenBank/DDBJ databases">
        <authorList>
            <person name="Akdeniz Z."/>
        </authorList>
    </citation>
    <scope>NUCLEOTIDE SEQUENCE [LARGE SCALE GENOMIC DNA]</scope>
</reference>
<accession>A0AA86NFM5</accession>
<gene>
    <name evidence="2" type="ORF">HINF_LOCUS49728</name>
    <name evidence="1" type="ORF">HINF_LOCUS5811</name>
</gene>
<dbReference type="EMBL" id="CATOUU010000153">
    <property type="protein sequence ID" value="CAI9918166.1"/>
    <property type="molecule type" value="Genomic_DNA"/>
</dbReference>